<feature type="repeat" description="TPR" evidence="3">
    <location>
        <begin position="138"/>
        <end position="171"/>
    </location>
</feature>
<dbReference type="EMBL" id="FNVP01000002">
    <property type="protein sequence ID" value="SEF77301.1"/>
    <property type="molecule type" value="Genomic_DNA"/>
</dbReference>
<accession>A0A1H5US93</accession>
<feature type="repeat" description="TPR" evidence="3">
    <location>
        <begin position="104"/>
        <end position="137"/>
    </location>
</feature>
<feature type="repeat" description="TPR" evidence="3">
    <location>
        <begin position="206"/>
        <end position="239"/>
    </location>
</feature>
<proteinExistence type="predicted"/>
<dbReference type="Proteomes" id="UP000236737">
    <property type="component" value="Unassembled WGS sequence"/>
</dbReference>
<dbReference type="SMART" id="SM00028">
    <property type="entry name" value="TPR"/>
    <property type="match status" value="5"/>
</dbReference>
<gene>
    <name evidence="4" type="ORF">SAMN04488130_102371</name>
</gene>
<dbReference type="PROSITE" id="PS50005">
    <property type="entry name" value="TPR"/>
    <property type="match status" value="5"/>
</dbReference>
<keyword evidence="1" id="KW-0677">Repeat</keyword>
<dbReference type="Pfam" id="PF13414">
    <property type="entry name" value="TPR_11"/>
    <property type="match status" value="1"/>
</dbReference>
<dbReference type="GO" id="GO:0046813">
    <property type="term" value="P:receptor-mediated virion attachment to host cell"/>
    <property type="evidence" value="ECO:0007669"/>
    <property type="project" value="TreeGrafter"/>
</dbReference>
<evidence type="ECO:0000256" key="3">
    <source>
        <dbReference type="PROSITE-ProRule" id="PRU00339"/>
    </source>
</evidence>
<dbReference type="AlphaFoldDB" id="A0A1H5US93"/>
<organism evidence="4 5">
    <name type="scientific">Flavobacterium urumqiense</name>
    <dbReference type="NCBI Taxonomy" id="935224"/>
    <lineage>
        <taxon>Bacteria</taxon>
        <taxon>Pseudomonadati</taxon>
        <taxon>Bacteroidota</taxon>
        <taxon>Flavobacteriia</taxon>
        <taxon>Flavobacteriales</taxon>
        <taxon>Flavobacteriaceae</taxon>
        <taxon>Flavobacterium</taxon>
    </lineage>
</organism>
<dbReference type="InterPro" id="IPR011990">
    <property type="entry name" value="TPR-like_helical_dom_sf"/>
</dbReference>
<feature type="repeat" description="TPR" evidence="3">
    <location>
        <begin position="172"/>
        <end position="205"/>
    </location>
</feature>
<dbReference type="SUPFAM" id="SSF48452">
    <property type="entry name" value="TPR-like"/>
    <property type="match status" value="1"/>
</dbReference>
<dbReference type="Gene3D" id="1.25.40.10">
    <property type="entry name" value="Tetratricopeptide repeat domain"/>
    <property type="match status" value="2"/>
</dbReference>
<dbReference type="InterPro" id="IPR019734">
    <property type="entry name" value="TPR_rpt"/>
</dbReference>
<dbReference type="Pfam" id="PF00515">
    <property type="entry name" value="TPR_1"/>
    <property type="match status" value="1"/>
</dbReference>
<sequence length="568" mass="66651">MQNTNSLFNEAFYLINSSVIENNGEDYYSLIHSNTNFNEKRRFTFKANIEDYYKAIDLFEQFIAIKPNCKYAYNYCGTARRSIEDYEGAILDYTKAIEIDQNYEIAYFNRGSVRGILKEFEEAIQDFSIAISTDENFASCYETRGLSRSNLKDFSGAIEDFAKCIELEPNNYRAYVLRASANLELEFFEKSIADFTKVYELDPANFRYYSLRGCAYFSLKNYKSAIKDLTKAIEINPETLVSRNMLKESEYKLFEEERVIIDAGMPSKKPLIIKAFSEMNISLLEELLNDNRTYQKATKTTFLKKMNIVFQQFKQEKDTALIPYVGSCGGETCKSYGCTGFSFIANYSNSFVDLVFDETENDFKDIYCCCRIKTKDVDVKKNRKFYFDIGLDEQATYFPSPSKTKTFQNCKDSYNEIVKSKAQMLKKDFLLNWLERNRRLYDYIEDDGNELATFVYSSIDNFRKLFSNIESRINYINHEIPAFDALEEYQKLDISIESIVLKWLVVNEELYNGVKKSSYNIDNDGRLKINHHQLLTERKYIEGNYKIITQFETAYQEHYWSMITKYQV</sequence>
<protein>
    <submittedName>
        <fullName evidence="4">Flp pilus assembly protein TadD, contains TPR repeats</fullName>
    </submittedName>
</protein>
<evidence type="ECO:0000313" key="4">
    <source>
        <dbReference type="EMBL" id="SEF77301.1"/>
    </source>
</evidence>
<dbReference type="OrthoDB" id="1327407at2"/>
<feature type="repeat" description="TPR" evidence="3">
    <location>
        <begin position="70"/>
        <end position="103"/>
    </location>
</feature>
<dbReference type="Pfam" id="PF13181">
    <property type="entry name" value="TPR_8"/>
    <property type="match status" value="2"/>
</dbReference>
<evidence type="ECO:0000313" key="5">
    <source>
        <dbReference type="Proteomes" id="UP000236737"/>
    </source>
</evidence>
<evidence type="ECO:0000256" key="1">
    <source>
        <dbReference type="ARBA" id="ARBA00022737"/>
    </source>
</evidence>
<reference evidence="5" key="1">
    <citation type="submission" date="2016-10" db="EMBL/GenBank/DDBJ databases">
        <authorList>
            <person name="Varghese N."/>
            <person name="Submissions S."/>
        </authorList>
    </citation>
    <scope>NUCLEOTIDE SEQUENCE [LARGE SCALE GENOMIC DNA]</scope>
    <source>
        <strain evidence="5">CGMCC 1.9230</strain>
    </source>
</reference>
<dbReference type="PANTHER" id="PTHR44858">
    <property type="entry name" value="TETRATRICOPEPTIDE REPEAT PROTEIN 6"/>
    <property type="match status" value="1"/>
</dbReference>
<dbReference type="InterPro" id="IPR050498">
    <property type="entry name" value="Ycf3"/>
</dbReference>
<dbReference type="GO" id="GO:0009279">
    <property type="term" value="C:cell outer membrane"/>
    <property type="evidence" value="ECO:0007669"/>
    <property type="project" value="TreeGrafter"/>
</dbReference>
<evidence type="ECO:0000256" key="2">
    <source>
        <dbReference type="ARBA" id="ARBA00022803"/>
    </source>
</evidence>
<keyword evidence="2 3" id="KW-0802">TPR repeat</keyword>
<dbReference type="RefSeq" id="WP_103999092.1">
    <property type="nucleotide sequence ID" value="NZ_FNVP01000002.1"/>
</dbReference>
<name>A0A1H5US93_9FLAO</name>
<keyword evidence="5" id="KW-1185">Reference proteome</keyword>
<dbReference type="PANTHER" id="PTHR44858:SF1">
    <property type="entry name" value="UDP-N-ACETYLGLUCOSAMINE--PEPTIDE N-ACETYLGLUCOSAMINYLTRANSFERASE SPINDLY-RELATED"/>
    <property type="match status" value="1"/>
</dbReference>